<dbReference type="RefSeq" id="WP_144069441.1">
    <property type="nucleotide sequence ID" value="NZ_CP041636.1"/>
</dbReference>
<dbReference type="PANTHER" id="PTHR31272">
    <property type="entry name" value="CYTOCHROME C-TYPE BIOGENESIS PROTEIN HI_1454-RELATED"/>
    <property type="match status" value="1"/>
</dbReference>
<keyword evidence="3 7" id="KW-0812">Transmembrane</keyword>
<dbReference type="OrthoDB" id="9803065at2"/>
<proteinExistence type="inferred from homology"/>
<gene>
    <name evidence="9" type="ORF">FNB15_14760</name>
</gene>
<dbReference type="Pfam" id="PF02683">
    <property type="entry name" value="DsbD_TM"/>
    <property type="match status" value="1"/>
</dbReference>
<name>A0A516H4A8_9PROT</name>
<protein>
    <submittedName>
        <fullName evidence="9">Cytochrome c biogenesis protein CcdA</fullName>
    </submittedName>
</protein>
<feature type="transmembrane region" description="Helical" evidence="7">
    <location>
        <begin position="168"/>
        <end position="193"/>
    </location>
</feature>
<evidence type="ECO:0000256" key="2">
    <source>
        <dbReference type="ARBA" id="ARBA00006143"/>
    </source>
</evidence>
<evidence type="ECO:0000256" key="4">
    <source>
        <dbReference type="ARBA" id="ARBA00022748"/>
    </source>
</evidence>
<dbReference type="Proteomes" id="UP000317496">
    <property type="component" value="Chromosome"/>
</dbReference>
<dbReference type="KEGG" id="fer:FNB15_14760"/>
<evidence type="ECO:0000256" key="3">
    <source>
        <dbReference type="ARBA" id="ARBA00022692"/>
    </source>
</evidence>
<dbReference type="InterPro" id="IPR051790">
    <property type="entry name" value="Cytochrome_c-biogenesis_DsbD"/>
</dbReference>
<evidence type="ECO:0000256" key="6">
    <source>
        <dbReference type="ARBA" id="ARBA00023136"/>
    </source>
</evidence>
<dbReference type="GO" id="GO:0016020">
    <property type="term" value="C:membrane"/>
    <property type="evidence" value="ECO:0007669"/>
    <property type="project" value="UniProtKB-SubCell"/>
</dbReference>
<evidence type="ECO:0000256" key="5">
    <source>
        <dbReference type="ARBA" id="ARBA00022989"/>
    </source>
</evidence>
<reference evidence="9 10" key="1">
    <citation type="submission" date="2019-07" db="EMBL/GenBank/DDBJ databases">
        <title>Genome sequencing for Ferrovibrio sp. K5.</title>
        <authorList>
            <person name="Park S.-J."/>
        </authorList>
    </citation>
    <scope>NUCLEOTIDE SEQUENCE [LARGE SCALE GENOMIC DNA]</scope>
    <source>
        <strain evidence="9 10">K5</strain>
    </source>
</reference>
<evidence type="ECO:0000256" key="7">
    <source>
        <dbReference type="SAM" id="Phobius"/>
    </source>
</evidence>
<dbReference type="GO" id="GO:0017004">
    <property type="term" value="P:cytochrome complex assembly"/>
    <property type="evidence" value="ECO:0007669"/>
    <property type="project" value="UniProtKB-KW"/>
</dbReference>
<evidence type="ECO:0000313" key="10">
    <source>
        <dbReference type="Proteomes" id="UP000317496"/>
    </source>
</evidence>
<organism evidence="9 10">
    <name type="scientific">Ferrovibrio terrae</name>
    <dbReference type="NCBI Taxonomy" id="2594003"/>
    <lineage>
        <taxon>Bacteria</taxon>
        <taxon>Pseudomonadati</taxon>
        <taxon>Pseudomonadota</taxon>
        <taxon>Alphaproteobacteria</taxon>
        <taxon>Rhodospirillales</taxon>
        <taxon>Rhodospirillaceae</taxon>
        <taxon>Ferrovibrio</taxon>
    </lineage>
</organism>
<evidence type="ECO:0000256" key="1">
    <source>
        <dbReference type="ARBA" id="ARBA00004141"/>
    </source>
</evidence>
<feature type="domain" description="Cytochrome C biogenesis protein transmembrane" evidence="8">
    <location>
        <begin position="12"/>
        <end position="217"/>
    </location>
</feature>
<keyword evidence="6 7" id="KW-0472">Membrane</keyword>
<accession>A0A516H4A8</accession>
<dbReference type="InterPro" id="IPR003834">
    <property type="entry name" value="Cyt_c_assmbl_TM_dom"/>
</dbReference>
<evidence type="ECO:0000259" key="8">
    <source>
        <dbReference type="Pfam" id="PF02683"/>
    </source>
</evidence>
<feature type="transmembrane region" description="Helical" evidence="7">
    <location>
        <begin position="6"/>
        <end position="37"/>
    </location>
</feature>
<feature type="transmembrane region" description="Helical" evidence="7">
    <location>
        <begin position="134"/>
        <end position="162"/>
    </location>
</feature>
<feature type="transmembrane region" description="Helical" evidence="7">
    <location>
        <begin position="214"/>
        <end position="238"/>
    </location>
</feature>
<evidence type="ECO:0000313" key="9">
    <source>
        <dbReference type="EMBL" id="QDO98460.1"/>
    </source>
</evidence>
<keyword evidence="5 7" id="KW-1133">Transmembrane helix</keyword>
<dbReference type="AlphaFoldDB" id="A0A516H4A8"/>
<sequence>MGGLDISYAGAAGAGLISFLSPCVLPLVPAYLSFMAGTTLESMLDDAGAARSATTRRVFVSALAFVIGFSTVFIAMGASASALNRLILENIDIIGKIAGAVIVLFGLHYMGLLKIPLLYREARFHTKENSGGLVGAYLLGLAFAFGWTPCVGPILATILTVAASRDELGYGISLLATYALGLGIPFLLAALAVRPFMRFMQRFRRHLRKVEFGAGALLVLTGILIFTNSLGQFSYFLLDLFPWLATIG</sequence>
<comment type="similarity">
    <text evidence="2">Belongs to the DsbD family.</text>
</comment>
<keyword evidence="10" id="KW-1185">Reference proteome</keyword>
<dbReference type="EMBL" id="CP041636">
    <property type="protein sequence ID" value="QDO98460.1"/>
    <property type="molecule type" value="Genomic_DNA"/>
</dbReference>
<feature type="transmembrane region" description="Helical" evidence="7">
    <location>
        <begin position="58"/>
        <end position="81"/>
    </location>
</feature>
<keyword evidence="4" id="KW-0201">Cytochrome c-type biogenesis</keyword>
<comment type="subcellular location">
    <subcellularLocation>
        <location evidence="1">Membrane</location>
        <topology evidence="1">Multi-pass membrane protein</topology>
    </subcellularLocation>
</comment>
<feature type="transmembrane region" description="Helical" evidence="7">
    <location>
        <begin position="93"/>
        <end position="113"/>
    </location>
</feature>
<dbReference type="PANTHER" id="PTHR31272:SF4">
    <property type="entry name" value="CYTOCHROME C-TYPE BIOGENESIS PROTEIN HI_1454-RELATED"/>
    <property type="match status" value="1"/>
</dbReference>